<accession>A0ACB6RZ62</accession>
<dbReference type="Proteomes" id="UP000799754">
    <property type="component" value="Unassembled WGS sequence"/>
</dbReference>
<gene>
    <name evidence="1" type="ORF">BU25DRAFT_449143</name>
</gene>
<organism evidence="1 2">
    <name type="scientific">Macroventuria anomochaeta</name>
    <dbReference type="NCBI Taxonomy" id="301207"/>
    <lineage>
        <taxon>Eukaryota</taxon>
        <taxon>Fungi</taxon>
        <taxon>Dikarya</taxon>
        <taxon>Ascomycota</taxon>
        <taxon>Pezizomycotina</taxon>
        <taxon>Dothideomycetes</taxon>
        <taxon>Pleosporomycetidae</taxon>
        <taxon>Pleosporales</taxon>
        <taxon>Pleosporineae</taxon>
        <taxon>Didymellaceae</taxon>
        <taxon>Macroventuria</taxon>
    </lineage>
</organism>
<name>A0ACB6RZ62_9PLEO</name>
<dbReference type="EMBL" id="MU006720">
    <property type="protein sequence ID" value="KAF2626547.1"/>
    <property type="molecule type" value="Genomic_DNA"/>
</dbReference>
<sequence length="516" mass="58286">MTAWFCQDMALLLDLVAIKIAGTLLIVLLSWRLWRFTIRPRFHPTEPKELPYWIPFIGHALNIFRDFNSTISRGVKYFQHTNEPFTITIAGEQIHVATSAEDINAVWNNTKTLSLDPISMGMYTRAGLPEKARKALFQTHTSARYNAKSGHDMTPTEMVQEHHKQQLHNGPKLDALMTEKLIPGLIKHLNFSDHSHPAVMSRSGPSVIISLFDLCVKAFIAEDTDVYFGPILRQIAPDVVSAFVNWEYTNWKFIMQLPAFLAKDMLNCKGTIVDAFEVYYKLPRSQRPGASHFVVALEDMLQEAGLTEREMGQFTFLHYWALVGNTYKLAFWLLAHLLHNPTLLYKIREEVLPAVKNDHIDETYLLKRCPALDSLINEILRLTVSTSLARCVISPCTIGNKTLLPGRKIMLPISALHYEQSVWGPSPLTLQPDRFVLNPKLAKCTSYRPWGGGSTMCPGRFFARRSVNAVVAILLARYDMEVVSGNFPEMDGARPSPGIAPVVRGQDVKVRCTPRG</sequence>
<evidence type="ECO:0000313" key="2">
    <source>
        <dbReference type="Proteomes" id="UP000799754"/>
    </source>
</evidence>
<evidence type="ECO:0000313" key="1">
    <source>
        <dbReference type="EMBL" id="KAF2626547.1"/>
    </source>
</evidence>
<protein>
    <submittedName>
        <fullName evidence="1">Cytochrome P450</fullName>
    </submittedName>
</protein>
<reference evidence="1" key="1">
    <citation type="journal article" date="2020" name="Stud. Mycol.">
        <title>101 Dothideomycetes genomes: a test case for predicting lifestyles and emergence of pathogens.</title>
        <authorList>
            <person name="Haridas S."/>
            <person name="Albert R."/>
            <person name="Binder M."/>
            <person name="Bloem J."/>
            <person name="Labutti K."/>
            <person name="Salamov A."/>
            <person name="Andreopoulos B."/>
            <person name="Baker S."/>
            <person name="Barry K."/>
            <person name="Bills G."/>
            <person name="Bluhm B."/>
            <person name="Cannon C."/>
            <person name="Castanera R."/>
            <person name="Culley D."/>
            <person name="Daum C."/>
            <person name="Ezra D."/>
            <person name="Gonzalez J."/>
            <person name="Henrissat B."/>
            <person name="Kuo A."/>
            <person name="Liang C."/>
            <person name="Lipzen A."/>
            <person name="Lutzoni F."/>
            <person name="Magnuson J."/>
            <person name="Mondo S."/>
            <person name="Nolan M."/>
            <person name="Ohm R."/>
            <person name="Pangilinan J."/>
            <person name="Park H.-J."/>
            <person name="Ramirez L."/>
            <person name="Alfaro M."/>
            <person name="Sun H."/>
            <person name="Tritt A."/>
            <person name="Yoshinaga Y."/>
            <person name="Zwiers L.-H."/>
            <person name="Turgeon B."/>
            <person name="Goodwin S."/>
            <person name="Spatafora J."/>
            <person name="Crous P."/>
            <person name="Grigoriev I."/>
        </authorList>
    </citation>
    <scope>NUCLEOTIDE SEQUENCE</scope>
    <source>
        <strain evidence="1">CBS 525.71</strain>
    </source>
</reference>
<proteinExistence type="predicted"/>
<keyword evidence="2" id="KW-1185">Reference proteome</keyword>
<comment type="caution">
    <text evidence="1">The sequence shown here is derived from an EMBL/GenBank/DDBJ whole genome shotgun (WGS) entry which is preliminary data.</text>
</comment>